<keyword evidence="1 4" id="KW-0378">Hydrolase</keyword>
<feature type="domain" description="Restriction endonuclease type IV Mrr" evidence="2">
    <location>
        <begin position="162"/>
        <end position="274"/>
    </location>
</feature>
<gene>
    <name evidence="4" type="ORF">AB3K24_07770</name>
</gene>
<name>A0ABV3S471_9LACO</name>
<accession>A0ABV3S471</accession>
<keyword evidence="4" id="KW-0255">Endonuclease</keyword>
<dbReference type="InterPro" id="IPR025745">
    <property type="entry name" value="Mrr-like_N_dom"/>
</dbReference>
<dbReference type="EC" id="3.1.21.-" evidence="4"/>
<dbReference type="InterPro" id="IPR007560">
    <property type="entry name" value="Restrct_endonuc_IV_Mrr"/>
</dbReference>
<evidence type="ECO:0000259" key="3">
    <source>
        <dbReference type="Pfam" id="PF14338"/>
    </source>
</evidence>
<dbReference type="PANTHER" id="PTHR30015">
    <property type="entry name" value="MRR RESTRICTION SYSTEM PROTEIN"/>
    <property type="match status" value="1"/>
</dbReference>
<feature type="domain" description="Restriction system protein Mrr-like N-terminal" evidence="3">
    <location>
        <begin position="7"/>
        <end position="88"/>
    </location>
</feature>
<evidence type="ECO:0000313" key="5">
    <source>
        <dbReference type="Proteomes" id="UP001556617"/>
    </source>
</evidence>
<organism evidence="4 5">
    <name type="scientific">Leuconostoc aquikimchii</name>
    <dbReference type="NCBI Taxonomy" id="3236804"/>
    <lineage>
        <taxon>Bacteria</taxon>
        <taxon>Bacillati</taxon>
        <taxon>Bacillota</taxon>
        <taxon>Bacilli</taxon>
        <taxon>Lactobacillales</taxon>
        <taxon>Lactobacillaceae</taxon>
        <taxon>Leuconostoc</taxon>
    </lineage>
</organism>
<dbReference type="PANTHER" id="PTHR30015:SF7">
    <property type="entry name" value="TYPE IV METHYL-DIRECTED RESTRICTION ENZYME ECOKMRR"/>
    <property type="match status" value="1"/>
</dbReference>
<evidence type="ECO:0000313" key="4">
    <source>
        <dbReference type="EMBL" id="MEX0381249.1"/>
    </source>
</evidence>
<dbReference type="SUPFAM" id="SSF52980">
    <property type="entry name" value="Restriction endonuclease-like"/>
    <property type="match status" value="1"/>
</dbReference>
<comment type="caution">
    <text evidence="4">The sequence shown here is derived from an EMBL/GenBank/DDBJ whole genome shotgun (WGS) entry which is preliminary data.</text>
</comment>
<sequence>MIGNAESYYLPTLLALRNLGGQATPKEVYSEIVNDLNLVDEDIAETTSGGESLYKNRVRFARLILLKAGLINDDSLRGIWQLSELGVSIDLASLSASKIRQVIYENEKFQVETKKDVQKFKVLHQDESSEGDDTREEWERHLLQILTIRDEKDQQYNRALDDRFEKIVASLLRKMEVDIDQTIASRDGGLDGIGTYSIGGILTEKVAFQAKRYGLQNKVGRPEIQSFVGALTSENITRGIFVTTSTFSAEAIEDARKRNNTVQLIDGEMLIQLLRRYRLGVTTQEITVEKINIDDGFFTRIQTVKRHI</sequence>
<dbReference type="Pfam" id="PF14338">
    <property type="entry name" value="Mrr_N"/>
    <property type="match status" value="1"/>
</dbReference>
<keyword evidence="5" id="KW-1185">Reference proteome</keyword>
<protein>
    <submittedName>
        <fullName evidence="4">Restriction endonuclease</fullName>
        <ecNumber evidence="4">3.1.21.-</ecNumber>
    </submittedName>
</protein>
<dbReference type="InterPro" id="IPR011856">
    <property type="entry name" value="tRNA_endonuc-like_dom_sf"/>
</dbReference>
<dbReference type="GO" id="GO:0016787">
    <property type="term" value="F:hydrolase activity"/>
    <property type="evidence" value="ECO:0007669"/>
    <property type="project" value="UniProtKB-KW"/>
</dbReference>
<evidence type="ECO:0000256" key="1">
    <source>
        <dbReference type="ARBA" id="ARBA00022801"/>
    </source>
</evidence>
<dbReference type="InterPro" id="IPR052906">
    <property type="entry name" value="Type_IV_Methyl-Rstrct_Enzyme"/>
</dbReference>
<dbReference type="RefSeq" id="WP_367974880.1">
    <property type="nucleotide sequence ID" value="NZ_JBFPEQ010000001.1"/>
</dbReference>
<evidence type="ECO:0000259" key="2">
    <source>
        <dbReference type="Pfam" id="PF04471"/>
    </source>
</evidence>
<dbReference type="Pfam" id="PF04471">
    <property type="entry name" value="Mrr_cat"/>
    <property type="match status" value="1"/>
</dbReference>
<dbReference type="Gene3D" id="3.40.1350.10">
    <property type="match status" value="1"/>
</dbReference>
<dbReference type="EMBL" id="JBFPER010000001">
    <property type="protein sequence ID" value="MEX0381249.1"/>
    <property type="molecule type" value="Genomic_DNA"/>
</dbReference>
<dbReference type="Proteomes" id="UP001556617">
    <property type="component" value="Unassembled WGS sequence"/>
</dbReference>
<keyword evidence="4" id="KW-0540">Nuclease</keyword>
<reference evidence="4 5" key="1">
    <citation type="submission" date="2024-07" db="EMBL/GenBank/DDBJ databases">
        <authorList>
            <person name="Yun M."/>
        </authorList>
    </citation>
    <scope>NUCLEOTIDE SEQUENCE [LARGE SCALE GENOMIC DNA]</scope>
    <source>
        <strain evidence="4 5">MS01</strain>
    </source>
</reference>
<proteinExistence type="predicted"/>
<dbReference type="InterPro" id="IPR011335">
    <property type="entry name" value="Restrct_endonuc-II-like"/>
</dbReference>
<dbReference type="GO" id="GO:0004519">
    <property type="term" value="F:endonuclease activity"/>
    <property type="evidence" value="ECO:0007669"/>
    <property type="project" value="UniProtKB-KW"/>
</dbReference>